<evidence type="ECO:0000313" key="3">
    <source>
        <dbReference type="Proteomes" id="UP001529510"/>
    </source>
</evidence>
<dbReference type="EMBL" id="JAMKFB020000022">
    <property type="protein sequence ID" value="KAL0159295.1"/>
    <property type="molecule type" value="Genomic_DNA"/>
</dbReference>
<accession>A0ABD0NCQ8</accession>
<sequence length="109" mass="11834">REGPRSSLALFMDYALLCVGLSLTVGVVDEERDIGTGTAAKFSQPQALGHSSRLIATLVIKPTQRVHLMTVTAEPVHKMEVTSGGERTENQDQIRDTCHMFIPPINSAS</sequence>
<evidence type="ECO:0000256" key="1">
    <source>
        <dbReference type="SAM" id="SignalP"/>
    </source>
</evidence>
<keyword evidence="1" id="KW-0732">Signal</keyword>
<proteinExistence type="predicted"/>
<dbReference type="AlphaFoldDB" id="A0ABD0NCQ8"/>
<reference evidence="2 3" key="1">
    <citation type="submission" date="2024-05" db="EMBL/GenBank/DDBJ databases">
        <title>Genome sequencing and assembly of Indian major carp, Cirrhinus mrigala (Hamilton, 1822).</title>
        <authorList>
            <person name="Mohindra V."/>
            <person name="Chowdhury L.M."/>
            <person name="Lal K."/>
            <person name="Jena J.K."/>
        </authorList>
    </citation>
    <scope>NUCLEOTIDE SEQUENCE [LARGE SCALE GENOMIC DNA]</scope>
    <source>
        <strain evidence="2">CM1030</strain>
        <tissue evidence="2">Blood</tissue>
    </source>
</reference>
<name>A0ABD0NCQ8_CIRMR</name>
<comment type="caution">
    <text evidence="2">The sequence shown here is derived from an EMBL/GenBank/DDBJ whole genome shotgun (WGS) entry which is preliminary data.</text>
</comment>
<keyword evidence="3" id="KW-1185">Reference proteome</keyword>
<protein>
    <submittedName>
        <fullName evidence="2">Uncharacterized protein</fullName>
    </submittedName>
</protein>
<organism evidence="2 3">
    <name type="scientific">Cirrhinus mrigala</name>
    <name type="common">Mrigala</name>
    <dbReference type="NCBI Taxonomy" id="683832"/>
    <lineage>
        <taxon>Eukaryota</taxon>
        <taxon>Metazoa</taxon>
        <taxon>Chordata</taxon>
        <taxon>Craniata</taxon>
        <taxon>Vertebrata</taxon>
        <taxon>Euteleostomi</taxon>
        <taxon>Actinopterygii</taxon>
        <taxon>Neopterygii</taxon>
        <taxon>Teleostei</taxon>
        <taxon>Ostariophysi</taxon>
        <taxon>Cypriniformes</taxon>
        <taxon>Cyprinidae</taxon>
        <taxon>Labeoninae</taxon>
        <taxon>Labeonini</taxon>
        <taxon>Cirrhinus</taxon>
    </lineage>
</organism>
<feature type="non-terminal residue" evidence="2">
    <location>
        <position position="1"/>
    </location>
</feature>
<feature type="signal peptide" evidence="1">
    <location>
        <begin position="1"/>
        <end position="26"/>
    </location>
</feature>
<evidence type="ECO:0000313" key="2">
    <source>
        <dbReference type="EMBL" id="KAL0159295.1"/>
    </source>
</evidence>
<gene>
    <name evidence="2" type="ORF">M9458_043020</name>
</gene>
<dbReference type="Proteomes" id="UP001529510">
    <property type="component" value="Unassembled WGS sequence"/>
</dbReference>
<feature type="chain" id="PRO_5044818743" evidence="1">
    <location>
        <begin position="27"/>
        <end position="109"/>
    </location>
</feature>